<dbReference type="eggNOG" id="COG0606">
    <property type="taxonomic scope" value="Bacteria"/>
</dbReference>
<dbReference type="RefSeq" id="WP_058124350.1">
    <property type="nucleotide sequence ID" value="NZ_CYRX01000033.1"/>
</dbReference>
<dbReference type="GO" id="GO:0005524">
    <property type="term" value="F:ATP binding"/>
    <property type="evidence" value="ECO:0007669"/>
    <property type="project" value="UniProtKB-KW"/>
</dbReference>
<dbReference type="EMBL" id="CYRX01000033">
    <property type="protein sequence ID" value="CUH61687.1"/>
    <property type="molecule type" value="Genomic_DNA"/>
</dbReference>
<reference evidence="5 6" key="1">
    <citation type="submission" date="2015-09" db="EMBL/GenBank/DDBJ databases">
        <authorList>
            <consortium name="Swine Surveillance"/>
        </authorList>
    </citation>
    <scope>NUCLEOTIDE SEQUENCE [LARGE SCALE GENOMIC DNA]</scope>
    <source>
        <strain evidence="5 6">CECT 5294</strain>
    </source>
</reference>
<dbReference type="InterPro" id="IPR004482">
    <property type="entry name" value="Mg_chelat-rel"/>
</dbReference>
<organism evidence="5 6">
    <name type="scientific">Thalassobacter stenotrophicus</name>
    <dbReference type="NCBI Taxonomy" id="266809"/>
    <lineage>
        <taxon>Bacteria</taxon>
        <taxon>Pseudomonadati</taxon>
        <taxon>Pseudomonadota</taxon>
        <taxon>Alphaproteobacteria</taxon>
        <taxon>Rhodobacterales</taxon>
        <taxon>Roseobacteraceae</taxon>
        <taxon>Thalassobacter</taxon>
    </lineage>
</organism>
<dbReference type="NCBIfam" id="TIGR00368">
    <property type="entry name" value="YifB family Mg chelatase-like AAA ATPase"/>
    <property type="match status" value="1"/>
</dbReference>
<accession>A0A0P1F221</accession>
<dbReference type="PANTHER" id="PTHR32039:SF7">
    <property type="entry name" value="COMPETENCE PROTEIN COMM"/>
    <property type="match status" value="1"/>
</dbReference>
<dbReference type="Pfam" id="PF13335">
    <property type="entry name" value="Mg_chelatase_C"/>
    <property type="match status" value="1"/>
</dbReference>
<dbReference type="AlphaFoldDB" id="A0A0P1F221"/>
<feature type="domain" description="MCM C-terminal AAA(+) ATPase" evidence="4">
    <location>
        <begin position="287"/>
        <end position="382"/>
    </location>
</feature>
<dbReference type="Gene3D" id="3.40.50.300">
    <property type="entry name" value="P-loop containing nucleotide triphosphate hydrolases"/>
    <property type="match status" value="1"/>
</dbReference>
<evidence type="ECO:0000313" key="6">
    <source>
        <dbReference type="Proteomes" id="UP000051298"/>
    </source>
</evidence>
<dbReference type="GO" id="GO:0003677">
    <property type="term" value="F:DNA binding"/>
    <property type="evidence" value="ECO:0007669"/>
    <property type="project" value="InterPro"/>
</dbReference>
<protein>
    <submittedName>
        <fullName evidence="5">Competence protein ComM</fullName>
    </submittedName>
</protein>
<evidence type="ECO:0000259" key="4">
    <source>
        <dbReference type="PROSITE" id="PS50051"/>
    </source>
</evidence>
<keyword evidence="3" id="KW-0067">ATP-binding</keyword>
<dbReference type="InterPro" id="IPR003593">
    <property type="entry name" value="AAA+_ATPase"/>
</dbReference>
<dbReference type="PRINTS" id="PR01657">
    <property type="entry name" value="MCMFAMILY"/>
</dbReference>
<dbReference type="Pfam" id="PF13541">
    <property type="entry name" value="ChlI"/>
    <property type="match status" value="1"/>
</dbReference>
<dbReference type="Gene3D" id="3.30.230.10">
    <property type="match status" value="1"/>
</dbReference>
<gene>
    <name evidence="5" type="primary">comM</name>
    <name evidence="5" type="ORF">THS5294_02999</name>
</gene>
<dbReference type="SUPFAM" id="SSF52540">
    <property type="entry name" value="P-loop containing nucleoside triphosphate hydrolases"/>
    <property type="match status" value="1"/>
</dbReference>
<evidence type="ECO:0000256" key="3">
    <source>
        <dbReference type="ARBA" id="ARBA00022840"/>
    </source>
</evidence>
<dbReference type="InterPro" id="IPR027417">
    <property type="entry name" value="P-loop_NTPase"/>
</dbReference>
<proteinExistence type="inferred from homology"/>
<dbReference type="Pfam" id="PF01078">
    <property type="entry name" value="Mg_chelatase"/>
    <property type="match status" value="1"/>
</dbReference>
<dbReference type="InterPro" id="IPR001208">
    <property type="entry name" value="MCM_dom"/>
</dbReference>
<sequence>MLASTYTVAFDGLVARPVKVECALAPGLPSFSIVGLPSKAISEAKDRVRAALAHLNVAMPSKRITINLSPADLPKSGAHFDLPIAAAILAAIDMLPQDKVARIMSLGELSLSGKLIPIKGALPAAVTAGTLETELYCPEECSTEAAWVGATRVFGVSSLAALLAHFTGAKPLAQAHPAHLAPIQHERDLRDIRGQARAKRALEIAAAGRHHLLMVGSPGCGKSMIAARLPSILPDLTPAEALETSMVHSIAGLLGEGGIARTRPFRDPHHTASMPALVGGGKGAGPGEISLAHNGVLFMDEFPEYQRQTLESLRQPLENGEVVISRANAHVRYPCRFLLIAAANPCRCGHLYDANLACGRAPICGADYIEKISGPLLDRFDLRIEMLQVPADELKREPTGDSSAQVAERVAAARAIQTERYASIDNTHTNSDCEGEVLMDVCRPTQAGQAMLDLATERFSLSARGYHRVLRVSRTIADLAGDVDVDTPHIGEALSYRLVAAPKV</sequence>
<dbReference type="SMART" id="SM00382">
    <property type="entry name" value="AAA"/>
    <property type="match status" value="1"/>
</dbReference>
<name>A0A0P1F221_9RHOB</name>
<evidence type="ECO:0000256" key="2">
    <source>
        <dbReference type="ARBA" id="ARBA00022741"/>
    </source>
</evidence>
<dbReference type="PROSITE" id="PS50051">
    <property type="entry name" value="MCM_2"/>
    <property type="match status" value="1"/>
</dbReference>
<dbReference type="InterPro" id="IPR045006">
    <property type="entry name" value="CHLI-like"/>
</dbReference>
<keyword evidence="2" id="KW-0547">Nucleotide-binding</keyword>
<evidence type="ECO:0000313" key="5">
    <source>
        <dbReference type="EMBL" id="CUH61687.1"/>
    </source>
</evidence>
<dbReference type="InterPro" id="IPR025158">
    <property type="entry name" value="Mg_chelat-rel_C"/>
</dbReference>
<dbReference type="STRING" id="266809.PM03_00400"/>
<comment type="similarity">
    <text evidence="1">Belongs to the Mg-chelatase subunits D/I family. ComM subfamily.</text>
</comment>
<dbReference type="SUPFAM" id="SSF54211">
    <property type="entry name" value="Ribosomal protein S5 domain 2-like"/>
    <property type="match status" value="1"/>
</dbReference>
<dbReference type="PANTHER" id="PTHR32039">
    <property type="entry name" value="MAGNESIUM-CHELATASE SUBUNIT CHLI"/>
    <property type="match status" value="1"/>
</dbReference>
<evidence type="ECO:0000256" key="1">
    <source>
        <dbReference type="ARBA" id="ARBA00006354"/>
    </source>
</evidence>
<dbReference type="InterPro" id="IPR014721">
    <property type="entry name" value="Ribsml_uS5_D2-typ_fold_subgr"/>
</dbReference>
<dbReference type="InterPro" id="IPR000523">
    <property type="entry name" value="Mg_chelatse_chII-like_cat_dom"/>
</dbReference>
<dbReference type="InterPro" id="IPR020568">
    <property type="entry name" value="Ribosomal_Su5_D2-typ_SF"/>
</dbReference>
<dbReference type="Proteomes" id="UP000051298">
    <property type="component" value="Unassembled WGS sequence"/>
</dbReference>